<dbReference type="InterPro" id="IPR036291">
    <property type="entry name" value="NAD(P)-bd_dom_sf"/>
</dbReference>
<reference evidence="2 3" key="1">
    <citation type="submission" date="2019-06" db="EMBL/GenBank/DDBJ databases">
        <title>Sequencing the genomes of 1000 actinobacteria strains.</title>
        <authorList>
            <person name="Klenk H.-P."/>
        </authorList>
    </citation>
    <scope>NUCLEOTIDE SEQUENCE [LARGE SCALE GENOMIC DNA]</scope>
    <source>
        <strain evidence="2 3">DSM 18935</strain>
    </source>
</reference>
<comment type="caution">
    <text evidence="2">The sequence shown here is derived from an EMBL/GenBank/DDBJ whole genome shotgun (WGS) entry which is preliminary data.</text>
</comment>
<dbReference type="InterPro" id="IPR016040">
    <property type="entry name" value="NAD(P)-bd_dom"/>
</dbReference>
<dbReference type="PANTHER" id="PTHR15020:SF50">
    <property type="entry name" value="UPF0659 PROTEIN YMR090W"/>
    <property type="match status" value="1"/>
</dbReference>
<sequence>MARVMIIGGHGKIALLAAPLLVQDGNEVTSVIRNPDQSDEVEQTGARARVADIATLDADGFDELLAGQDVVVWSAGAGGGDPDRTYAVDRDAATASMDAAARQGVDQYVIVSYFGAGPDHGVPQDNPFWHYAEAKTAADEHLRGSDLTWTILQPSKLTSGEATGTIDADADEADEVARADVARVIAETVRAGAALGGQTVRFNAGSTPIADALAAHQG</sequence>
<keyword evidence="3" id="KW-1185">Reference proteome</keyword>
<dbReference type="EMBL" id="VIUW01000001">
    <property type="protein sequence ID" value="TWD16740.1"/>
    <property type="molecule type" value="Genomic_DNA"/>
</dbReference>
<dbReference type="Gene3D" id="3.40.50.720">
    <property type="entry name" value="NAD(P)-binding Rossmann-like Domain"/>
    <property type="match status" value="1"/>
</dbReference>
<evidence type="ECO:0000259" key="1">
    <source>
        <dbReference type="Pfam" id="PF13460"/>
    </source>
</evidence>
<dbReference type="AlphaFoldDB" id="A0A560WGR2"/>
<evidence type="ECO:0000313" key="2">
    <source>
        <dbReference type="EMBL" id="TWD16740.1"/>
    </source>
</evidence>
<dbReference type="PANTHER" id="PTHR15020">
    <property type="entry name" value="FLAVIN REDUCTASE-RELATED"/>
    <property type="match status" value="1"/>
</dbReference>
<accession>A0A560WGR2</accession>
<proteinExistence type="predicted"/>
<protein>
    <submittedName>
        <fullName evidence="2">Putative NADH-flavin reductase</fullName>
    </submittedName>
</protein>
<name>A0A560WGR2_9MICO</name>
<feature type="domain" description="NAD(P)-binding" evidence="1">
    <location>
        <begin position="8"/>
        <end position="189"/>
    </location>
</feature>
<dbReference type="Pfam" id="PF13460">
    <property type="entry name" value="NAD_binding_10"/>
    <property type="match status" value="1"/>
</dbReference>
<dbReference type="RefSeq" id="WP_144854946.1">
    <property type="nucleotide sequence ID" value="NZ_BAAAYT010000006.1"/>
</dbReference>
<dbReference type="SUPFAM" id="SSF51735">
    <property type="entry name" value="NAD(P)-binding Rossmann-fold domains"/>
    <property type="match status" value="1"/>
</dbReference>
<dbReference type="Proteomes" id="UP000315628">
    <property type="component" value="Unassembled WGS sequence"/>
</dbReference>
<evidence type="ECO:0000313" key="3">
    <source>
        <dbReference type="Proteomes" id="UP000315628"/>
    </source>
</evidence>
<dbReference type="OrthoDB" id="4248066at2"/>
<gene>
    <name evidence="2" type="ORF">FB557_0276</name>
</gene>
<organism evidence="2 3">
    <name type="scientific">Marihabitans asiaticum</name>
    <dbReference type="NCBI Taxonomy" id="415218"/>
    <lineage>
        <taxon>Bacteria</taxon>
        <taxon>Bacillati</taxon>
        <taxon>Actinomycetota</taxon>
        <taxon>Actinomycetes</taxon>
        <taxon>Micrococcales</taxon>
        <taxon>Intrasporangiaceae</taxon>
        <taxon>Marihabitans</taxon>
    </lineage>
</organism>